<dbReference type="GO" id="GO:0016740">
    <property type="term" value="F:transferase activity"/>
    <property type="evidence" value="ECO:0007669"/>
    <property type="project" value="UniProtKB-KW"/>
</dbReference>
<evidence type="ECO:0000256" key="3">
    <source>
        <dbReference type="ARBA" id="ARBA00023098"/>
    </source>
</evidence>
<keyword evidence="1 4" id="KW-0378">Hydrolase</keyword>
<evidence type="ECO:0000256" key="2">
    <source>
        <dbReference type="ARBA" id="ARBA00022963"/>
    </source>
</evidence>
<keyword evidence="3 4" id="KW-0443">Lipid metabolism</keyword>
<keyword evidence="6" id="KW-0808">Transferase</keyword>
<dbReference type="Gene3D" id="3.40.1090.10">
    <property type="entry name" value="Cytosolic phospholipase A2 catalytic domain"/>
    <property type="match status" value="1"/>
</dbReference>
<feature type="short sequence motif" description="GXSXG" evidence="4">
    <location>
        <begin position="60"/>
        <end position="64"/>
    </location>
</feature>
<evidence type="ECO:0000256" key="1">
    <source>
        <dbReference type="ARBA" id="ARBA00022801"/>
    </source>
</evidence>
<reference evidence="6 7" key="1">
    <citation type="submission" date="2024-07" db="EMBL/GenBank/DDBJ databases">
        <title>Section-level genome sequencing and comparative genomics of Aspergillus sections Usti and Cavernicolus.</title>
        <authorList>
            <consortium name="Lawrence Berkeley National Laboratory"/>
            <person name="Nybo J.L."/>
            <person name="Vesth T.C."/>
            <person name="Theobald S."/>
            <person name="Frisvad J.C."/>
            <person name="Larsen T.O."/>
            <person name="Kjaerboelling I."/>
            <person name="Rothschild-Mancinelli K."/>
            <person name="Lyhne E.K."/>
            <person name="Kogle M.E."/>
            <person name="Barry K."/>
            <person name="Clum A."/>
            <person name="Na H."/>
            <person name="Ledsgaard L."/>
            <person name="Lin J."/>
            <person name="Lipzen A."/>
            <person name="Kuo A."/>
            <person name="Riley R."/>
            <person name="Mondo S."/>
            <person name="LaButti K."/>
            <person name="Haridas S."/>
            <person name="Pangalinan J."/>
            <person name="Salamov A.A."/>
            <person name="Simmons B.A."/>
            <person name="Magnuson J.K."/>
            <person name="Chen J."/>
            <person name="Drula E."/>
            <person name="Henrissat B."/>
            <person name="Wiebenga A."/>
            <person name="Lubbers R.J."/>
            <person name="Gomes A.C."/>
            <person name="Macurrencykelacurrency M.R."/>
            <person name="Stajich J."/>
            <person name="Grigoriev I.V."/>
            <person name="Mortensen U.H."/>
            <person name="De vries R.P."/>
            <person name="Baker S.E."/>
            <person name="Andersen M.R."/>
        </authorList>
    </citation>
    <scope>NUCLEOTIDE SEQUENCE [LARGE SCALE GENOMIC DNA]</scope>
    <source>
        <strain evidence="6 7">CBS 756.74</strain>
    </source>
</reference>
<proteinExistence type="predicted"/>
<feature type="active site" description="Proton acceptor" evidence="4">
    <location>
        <position position="205"/>
    </location>
</feature>
<feature type="domain" description="PNPLA" evidence="5">
    <location>
        <begin position="16"/>
        <end position="218"/>
    </location>
</feature>
<dbReference type="PANTHER" id="PTHR24185">
    <property type="entry name" value="CALCIUM-INDEPENDENT PHOSPHOLIPASE A2-GAMMA"/>
    <property type="match status" value="1"/>
</dbReference>
<organism evidence="6 7">
    <name type="scientific">Aspergillus pseudodeflectus</name>
    <dbReference type="NCBI Taxonomy" id="176178"/>
    <lineage>
        <taxon>Eukaryota</taxon>
        <taxon>Fungi</taxon>
        <taxon>Dikarya</taxon>
        <taxon>Ascomycota</taxon>
        <taxon>Pezizomycotina</taxon>
        <taxon>Eurotiomycetes</taxon>
        <taxon>Eurotiomycetidae</taxon>
        <taxon>Eurotiales</taxon>
        <taxon>Aspergillaceae</taxon>
        <taxon>Aspergillus</taxon>
        <taxon>Aspergillus subgen. Nidulantes</taxon>
    </lineage>
</organism>
<evidence type="ECO:0000313" key="6">
    <source>
        <dbReference type="EMBL" id="KAL2856133.1"/>
    </source>
</evidence>
<dbReference type="EMBL" id="JBFXLR010000008">
    <property type="protein sequence ID" value="KAL2856133.1"/>
    <property type="molecule type" value="Genomic_DNA"/>
</dbReference>
<dbReference type="RefSeq" id="XP_070902291.1">
    <property type="nucleotide sequence ID" value="XM_071039155.1"/>
</dbReference>
<dbReference type="GO" id="GO:0016787">
    <property type="term" value="F:hydrolase activity"/>
    <property type="evidence" value="ECO:0007669"/>
    <property type="project" value="UniProtKB-KW"/>
</dbReference>
<comment type="caution">
    <text evidence="6">The sequence shown here is derived from an EMBL/GenBank/DDBJ whole genome shotgun (WGS) entry which is preliminary data.</text>
</comment>
<dbReference type="PROSITE" id="PS51635">
    <property type="entry name" value="PNPLA"/>
    <property type="match status" value="1"/>
</dbReference>
<sequence length="353" mass="39019">MASVQDCGPLRPVRLLSLDGGGIRGISELTILAEIMHRVKVEQQLDVVPLPAGYFDMICGTSTGGLIAILLGRLRFSVAEAIEQYGVFAEKVFSSRKIKGQDGSFKASRLEEVIKEVICKKLGEGHEEEKMYESEAGESECKTFVCAASAKSLKSSPRLFRTWMSNINPSENCTIWEACRATTAAPTFFKSIRIGRPGVQEEFVDAGLGCNNPVKQLLLEACQEFGKDRPVSCIVSIGTGKARVIRLNKPRGLDRWIHRDLVGALAKMATDSEEVAREMERRFEDRKGPYFRLNVDQGLEDITMEDWEKLGEVATHTKNYIVDNGSARAAVERIVAALVGKPLEMYQLGQLGN</sequence>
<dbReference type="InterPro" id="IPR002641">
    <property type="entry name" value="PNPLA_dom"/>
</dbReference>
<dbReference type="CDD" id="cd07216">
    <property type="entry name" value="Pat17_PNPLA8_PNPLA9_like3"/>
    <property type="match status" value="1"/>
</dbReference>
<keyword evidence="2 4" id="KW-0442">Lipid degradation</keyword>
<evidence type="ECO:0000256" key="4">
    <source>
        <dbReference type="PROSITE-ProRule" id="PRU01161"/>
    </source>
</evidence>
<dbReference type="Proteomes" id="UP001610444">
    <property type="component" value="Unassembled WGS sequence"/>
</dbReference>
<dbReference type="Pfam" id="PF01734">
    <property type="entry name" value="Patatin"/>
    <property type="match status" value="1"/>
</dbReference>
<keyword evidence="7" id="KW-1185">Reference proteome</keyword>
<evidence type="ECO:0000313" key="7">
    <source>
        <dbReference type="Proteomes" id="UP001610444"/>
    </source>
</evidence>
<dbReference type="GeneID" id="98154319"/>
<dbReference type="SUPFAM" id="SSF52151">
    <property type="entry name" value="FabD/lysophospholipase-like"/>
    <property type="match status" value="1"/>
</dbReference>
<dbReference type="InterPro" id="IPR016035">
    <property type="entry name" value="Acyl_Trfase/lysoPLipase"/>
</dbReference>
<evidence type="ECO:0000259" key="5">
    <source>
        <dbReference type="PROSITE" id="PS51635"/>
    </source>
</evidence>
<dbReference type="PANTHER" id="PTHR24185:SF1">
    <property type="entry name" value="CALCIUM-INDEPENDENT PHOSPHOLIPASE A2-GAMMA"/>
    <property type="match status" value="1"/>
</dbReference>
<feature type="active site" description="Nucleophile" evidence="4">
    <location>
        <position position="62"/>
    </location>
</feature>
<comment type="caution">
    <text evidence="4">Lacks conserved residue(s) required for the propagation of feature annotation.</text>
</comment>
<gene>
    <name evidence="6" type="ORF">BJX68DRAFT_230028</name>
</gene>
<accession>A0ABR4KV17</accession>
<name>A0ABR4KV17_9EURO</name>
<feature type="short sequence motif" description="GXGXXG" evidence="4">
    <location>
        <begin position="20"/>
        <end position="25"/>
    </location>
</feature>
<protein>
    <submittedName>
        <fullName evidence="6">Acyl transferase/acyl hydrolase/lysophospholipase</fullName>
    </submittedName>
</protein>